<evidence type="ECO:0000259" key="2">
    <source>
        <dbReference type="Pfam" id="PF04773"/>
    </source>
</evidence>
<dbReference type="AlphaFoldDB" id="A0A2T0UB99"/>
<gene>
    <name evidence="4" type="ORF">B0I27_101189</name>
</gene>
<evidence type="ECO:0000259" key="3">
    <source>
        <dbReference type="Pfam" id="PF16344"/>
    </source>
</evidence>
<evidence type="ECO:0000313" key="4">
    <source>
        <dbReference type="EMBL" id="PRY55221.1"/>
    </source>
</evidence>
<keyword evidence="5" id="KW-1185">Reference proteome</keyword>
<protein>
    <submittedName>
        <fullName evidence="4">FecR family protein</fullName>
    </submittedName>
</protein>
<dbReference type="GO" id="GO:0016989">
    <property type="term" value="F:sigma factor antagonist activity"/>
    <property type="evidence" value="ECO:0007669"/>
    <property type="project" value="TreeGrafter"/>
</dbReference>
<keyword evidence="1" id="KW-0472">Membrane</keyword>
<dbReference type="Gene3D" id="2.60.120.1440">
    <property type="match status" value="1"/>
</dbReference>
<feature type="transmembrane region" description="Helical" evidence="1">
    <location>
        <begin position="83"/>
        <end position="102"/>
    </location>
</feature>
<dbReference type="EMBL" id="PVTH01000001">
    <property type="protein sequence ID" value="PRY55221.1"/>
    <property type="molecule type" value="Genomic_DNA"/>
</dbReference>
<comment type="caution">
    <text evidence="4">The sequence shown here is derived from an EMBL/GenBank/DDBJ whole genome shotgun (WGS) entry which is preliminary data.</text>
</comment>
<dbReference type="InterPro" id="IPR006860">
    <property type="entry name" value="FecR"/>
</dbReference>
<name>A0A2T0UB99_9SPHI</name>
<dbReference type="Pfam" id="PF04773">
    <property type="entry name" value="FecR"/>
    <property type="match status" value="1"/>
</dbReference>
<keyword evidence="1" id="KW-0812">Transmembrane</keyword>
<dbReference type="Proteomes" id="UP000238034">
    <property type="component" value="Unassembled WGS sequence"/>
</dbReference>
<dbReference type="PIRSF" id="PIRSF018266">
    <property type="entry name" value="FecR"/>
    <property type="match status" value="1"/>
</dbReference>
<evidence type="ECO:0000313" key="5">
    <source>
        <dbReference type="Proteomes" id="UP000238034"/>
    </source>
</evidence>
<evidence type="ECO:0000256" key="1">
    <source>
        <dbReference type="SAM" id="Phobius"/>
    </source>
</evidence>
<feature type="domain" description="FecR protein" evidence="2">
    <location>
        <begin position="113"/>
        <end position="204"/>
    </location>
</feature>
<dbReference type="Pfam" id="PF16344">
    <property type="entry name" value="FecR_C"/>
    <property type="match status" value="1"/>
</dbReference>
<dbReference type="InterPro" id="IPR012373">
    <property type="entry name" value="Ferrdict_sens_TM"/>
</dbReference>
<dbReference type="RefSeq" id="WP_106290470.1">
    <property type="nucleotide sequence ID" value="NZ_PVTH01000001.1"/>
</dbReference>
<sequence length="313" mass="35831">MDDELLIKYLLRETRQDEDRKVELWLAASESHRKQFSNLELIWNTSKKLATASTINEDEAWERFKAKTVSIPQTKPVKLWARYGWMKIAAALVLVCGAWMMFNLMGNKNKTLTAYQQTLNQSLPDGSSVILNKNSVLSYSFDADGGDRNVKLERGEVFFHVAPDKQRPFIIETDGLNIEVVGTSFNVKHTESLTEVIVETGIVKVSKGEQVVELHKGEKVTAREGKLTLLKNTDLLYNYYRSNEFVADNTPLWRLVEVLNEAYQAEIRIENPALRNVTLTTRFQNESLDRILQIVGETINCEVIRRGNSYILK</sequence>
<dbReference type="OrthoDB" id="1452822at2"/>
<accession>A0A2T0UB99</accession>
<proteinExistence type="predicted"/>
<dbReference type="Gene3D" id="3.55.50.30">
    <property type="match status" value="1"/>
</dbReference>
<dbReference type="PANTHER" id="PTHR30273">
    <property type="entry name" value="PERIPLASMIC SIGNAL SENSOR AND SIGMA FACTOR ACTIVATOR FECR-RELATED"/>
    <property type="match status" value="1"/>
</dbReference>
<organism evidence="4 5">
    <name type="scientific">Arcticibacter pallidicorallinus</name>
    <dbReference type="NCBI Taxonomy" id="1259464"/>
    <lineage>
        <taxon>Bacteria</taxon>
        <taxon>Pseudomonadati</taxon>
        <taxon>Bacteroidota</taxon>
        <taxon>Sphingobacteriia</taxon>
        <taxon>Sphingobacteriales</taxon>
        <taxon>Sphingobacteriaceae</taxon>
        <taxon>Arcticibacter</taxon>
    </lineage>
</organism>
<reference evidence="4 5" key="1">
    <citation type="submission" date="2018-03" db="EMBL/GenBank/DDBJ databases">
        <title>Genomic Encyclopedia of Type Strains, Phase III (KMG-III): the genomes of soil and plant-associated and newly described type strains.</title>
        <authorList>
            <person name="Whitman W."/>
        </authorList>
    </citation>
    <scope>NUCLEOTIDE SEQUENCE [LARGE SCALE GENOMIC DNA]</scope>
    <source>
        <strain evidence="4 5">CGMCC 1.9313</strain>
    </source>
</reference>
<keyword evidence="1" id="KW-1133">Transmembrane helix</keyword>
<feature type="domain" description="Protein FecR C-terminal" evidence="3">
    <location>
        <begin position="245"/>
        <end position="311"/>
    </location>
</feature>
<dbReference type="InterPro" id="IPR032508">
    <property type="entry name" value="FecR_C"/>
</dbReference>
<dbReference type="PANTHER" id="PTHR30273:SF2">
    <property type="entry name" value="PROTEIN FECR"/>
    <property type="match status" value="1"/>
</dbReference>